<evidence type="ECO:0000256" key="2">
    <source>
        <dbReference type="RuleBase" id="RU003876"/>
    </source>
</evidence>
<dbReference type="PANTHER" id="PTHR11875">
    <property type="entry name" value="TESTIS-SPECIFIC Y-ENCODED PROTEIN"/>
    <property type="match status" value="1"/>
</dbReference>
<gene>
    <name evidence="4" type="ORF">BDN70DRAFT_819420</name>
</gene>
<comment type="caution">
    <text evidence="4">The sequence shown here is derived from an EMBL/GenBank/DDBJ whole genome shotgun (WGS) entry which is preliminary data.</text>
</comment>
<feature type="region of interest" description="Disordered" evidence="3">
    <location>
        <begin position="314"/>
        <end position="340"/>
    </location>
</feature>
<dbReference type="Proteomes" id="UP000807469">
    <property type="component" value="Unassembled WGS sequence"/>
</dbReference>
<evidence type="ECO:0008006" key="6">
    <source>
        <dbReference type="Google" id="ProtNLM"/>
    </source>
</evidence>
<dbReference type="EMBL" id="MU155606">
    <property type="protein sequence ID" value="KAF9471904.1"/>
    <property type="molecule type" value="Genomic_DNA"/>
</dbReference>
<reference evidence="4" key="1">
    <citation type="submission" date="2020-11" db="EMBL/GenBank/DDBJ databases">
        <authorList>
            <consortium name="DOE Joint Genome Institute"/>
            <person name="Ahrendt S."/>
            <person name="Riley R."/>
            <person name="Andreopoulos W."/>
            <person name="Labutti K."/>
            <person name="Pangilinan J."/>
            <person name="Ruiz-Duenas F.J."/>
            <person name="Barrasa J.M."/>
            <person name="Sanchez-Garcia M."/>
            <person name="Camarero S."/>
            <person name="Miyauchi S."/>
            <person name="Serrano A."/>
            <person name="Linde D."/>
            <person name="Babiker R."/>
            <person name="Drula E."/>
            <person name="Ayuso-Fernandez I."/>
            <person name="Pacheco R."/>
            <person name="Padilla G."/>
            <person name="Ferreira P."/>
            <person name="Barriuso J."/>
            <person name="Kellner H."/>
            <person name="Castanera R."/>
            <person name="Alfaro M."/>
            <person name="Ramirez L."/>
            <person name="Pisabarro A.G."/>
            <person name="Kuo A."/>
            <person name="Tritt A."/>
            <person name="Lipzen A."/>
            <person name="He G."/>
            <person name="Yan M."/>
            <person name="Ng V."/>
            <person name="Cullen D."/>
            <person name="Martin F."/>
            <person name="Rosso M.-N."/>
            <person name="Henrissat B."/>
            <person name="Hibbett D."/>
            <person name="Martinez A.T."/>
            <person name="Grigoriev I.V."/>
        </authorList>
    </citation>
    <scope>NUCLEOTIDE SEQUENCE</scope>
    <source>
        <strain evidence="4">CIRM-BRFM 674</strain>
    </source>
</reference>
<evidence type="ECO:0000256" key="3">
    <source>
        <dbReference type="SAM" id="MobiDB-lite"/>
    </source>
</evidence>
<dbReference type="GO" id="GO:0006334">
    <property type="term" value="P:nucleosome assembly"/>
    <property type="evidence" value="ECO:0007669"/>
    <property type="project" value="InterPro"/>
</dbReference>
<proteinExistence type="inferred from homology"/>
<protein>
    <recommendedName>
        <fullName evidence="6">Nucleosome assembly protein</fullName>
    </recommendedName>
</protein>
<dbReference type="Pfam" id="PF00956">
    <property type="entry name" value="NAP"/>
    <property type="match status" value="1"/>
</dbReference>
<dbReference type="InterPro" id="IPR037231">
    <property type="entry name" value="NAP-like_sf"/>
</dbReference>
<dbReference type="AlphaFoldDB" id="A0A9P5YM91"/>
<dbReference type="Gene3D" id="1.20.5.1500">
    <property type="match status" value="1"/>
</dbReference>
<keyword evidence="5" id="KW-1185">Reference proteome</keyword>
<dbReference type="InterPro" id="IPR002164">
    <property type="entry name" value="NAP_family"/>
</dbReference>
<name>A0A9P5YM91_9AGAR</name>
<comment type="similarity">
    <text evidence="1 2">Belongs to the nucleosome assembly protein (NAP) family.</text>
</comment>
<dbReference type="GO" id="GO:0005634">
    <property type="term" value="C:nucleus"/>
    <property type="evidence" value="ECO:0007669"/>
    <property type="project" value="InterPro"/>
</dbReference>
<sequence>MTTYKGFCRNDEIVDNYCLSHRYDRIPVCRARVFAQCVAHKKYILRYDKLSLDEKRSIQGMRGIEENITVLQKEYALAAFDLERKWSAKFMDAYERRFNILSGAAAPTREEIAAGEEKSQRLELSYKALLPALKGEAKPASVEGFWLNAISNSHIGSYIVKTDVPALQHLTNIILSYPSKAEGELPAFALDFHFSENDFFKNTKLRLTFYFKEDVNAAGKLQHSHVTTDKVDWKPEKNLVQMAESGDEDNDSFFSLFEPSSSITTPAKSNIKENFRASLVRDMALDNAFDFGLELKRLVLPNAVDYFLKVANENDDDGDDGLKDNEWDTSSVGGSCDSDY</sequence>
<dbReference type="OrthoDB" id="27325at2759"/>
<dbReference type="SUPFAM" id="SSF143113">
    <property type="entry name" value="NAP-like"/>
    <property type="match status" value="1"/>
</dbReference>
<dbReference type="Gene3D" id="3.30.1120.90">
    <property type="entry name" value="Nucleosome assembly protein"/>
    <property type="match status" value="1"/>
</dbReference>
<organism evidence="4 5">
    <name type="scientific">Pholiota conissans</name>
    <dbReference type="NCBI Taxonomy" id="109636"/>
    <lineage>
        <taxon>Eukaryota</taxon>
        <taxon>Fungi</taxon>
        <taxon>Dikarya</taxon>
        <taxon>Basidiomycota</taxon>
        <taxon>Agaricomycotina</taxon>
        <taxon>Agaricomycetes</taxon>
        <taxon>Agaricomycetidae</taxon>
        <taxon>Agaricales</taxon>
        <taxon>Agaricineae</taxon>
        <taxon>Strophariaceae</taxon>
        <taxon>Pholiota</taxon>
    </lineage>
</organism>
<evidence type="ECO:0000256" key="1">
    <source>
        <dbReference type="ARBA" id="ARBA00009947"/>
    </source>
</evidence>
<evidence type="ECO:0000313" key="4">
    <source>
        <dbReference type="EMBL" id="KAF9471904.1"/>
    </source>
</evidence>
<evidence type="ECO:0000313" key="5">
    <source>
        <dbReference type="Proteomes" id="UP000807469"/>
    </source>
</evidence>
<accession>A0A9P5YM91</accession>